<dbReference type="InterPro" id="IPR002505">
    <property type="entry name" value="PTA_PTB"/>
</dbReference>
<evidence type="ECO:0000259" key="4">
    <source>
        <dbReference type="Pfam" id="PF01515"/>
    </source>
</evidence>
<dbReference type="RefSeq" id="WP_027470877.1">
    <property type="nucleotide sequence ID" value="NZ_BAMD01000024.1"/>
</dbReference>
<feature type="domain" description="Phosphate acetyl/butaryl transferase" evidence="4">
    <location>
        <begin position="82"/>
        <end position="300"/>
    </location>
</feature>
<dbReference type="PIRSF" id="PIRSF000428">
    <property type="entry name" value="P_Ac_trans"/>
    <property type="match status" value="1"/>
</dbReference>
<keyword evidence="2 5" id="KW-0808">Transferase</keyword>
<protein>
    <submittedName>
        <fullName evidence="5">Phosphate acetyltransferase</fullName>
    </submittedName>
</protein>
<comment type="similarity">
    <text evidence="1">Belongs to the phosphate acetyltransferase and butyryltransferase family.</text>
</comment>
<proteinExistence type="inferred from homology"/>
<dbReference type="PANTHER" id="PTHR43356:SF2">
    <property type="entry name" value="PHOSPHATE ACETYLTRANSFERASE"/>
    <property type="match status" value="1"/>
</dbReference>
<dbReference type="STRING" id="869213.GCA_000517085_00932"/>
<organism evidence="5 6">
    <name type="scientific">Saccharicrinis fermentans DSM 9555 = JCM 21142</name>
    <dbReference type="NCBI Taxonomy" id="869213"/>
    <lineage>
        <taxon>Bacteria</taxon>
        <taxon>Pseudomonadati</taxon>
        <taxon>Bacteroidota</taxon>
        <taxon>Bacteroidia</taxon>
        <taxon>Marinilabiliales</taxon>
        <taxon>Marinilabiliaceae</taxon>
        <taxon>Saccharicrinis</taxon>
    </lineage>
</organism>
<keyword evidence="3" id="KW-0012">Acyltransferase</keyword>
<dbReference type="Gene3D" id="3.40.718.10">
    <property type="entry name" value="Isopropylmalate Dehydrogenase"/>
    <property type="match status" value="1"/>
</dbReference>
<dbReference type="GO" id="GO:0016746">
    <property type="term" value="F:acyltransferase activity"/>
    <property type="evidence" value="ECO:0007669"/>
    <property type="project" value="UniProtKB-KW"/>
</dbReference>
<comment type="caution">
    <text evidence="5">The sequence shown here is derived from an EMBL/GenBank/DDBJ whole genome shotgun (WGS) entry which is preliminary data.</text>
</comment>
<dbReference type="eggNOG" id="COG0280">
    <property type="taxonomic scope" value="Bacteria"/>
</dbReference>
<dbReference type="InterPro" id="IPR050500">
    <property type="entry name" value="Phos_Acetyltrans/Butyryltrans"/>
</dbReference>
<dbReference type="InterPro" id="IPR012147">
    <property type="entry name" value="P_Ac_Bu_trans"/>
</dbReference>
<evidence type="ECO:0000313" key="6">
    <source>
        <dbReference type="Proteomes" id="UP000019402"/>
    </source>
</evidence>
<evidence type="ECO:0000313" key="5">
    <source>
        <dbReference type="EMBL" id="GAF03472.1"/>
    </source>
</evidence>
<evidence type="ECO:0000256" key="1">
    <source>
        <dbReference type="ARBA" id="ARBA00005656"/>
    </source>
</evidence>
<dbReference type="PANTHER" id="PTHR43356">
    <property type="entry name" value="PHOSPHATE ACETYLTRANSFERASE"/>
    <property type="match status" value="1"/>
</dbReference>
<name>W7Y5P4_9BACT</name>
<sequence>MEKRINKLDQIPQYVMGLRRKFKVAVVIAEDTSTIDAVIQATKDGFIHPVLMGNRSKILPLLPHEFLKQAEVYDIIDCDSHQKASELAVSMVNRGEADIVMKGLINTDLFLKAVLNKENGLLRPDSVLSYVCAIELPAYNKLLFLTDPAVLPFPTMQQKVSMANYAIDMAHKLGIKKPKVALIGASEKVSSHFPNSLEYERMCKMAENGVIKDCIMDGPLDVYLACDPGSVKTKGVDTPIGGEADILLFPSLEASNPFYKSIMLFGGGELAGLIQGTTHPVVVMSRSDSFRSKYYCLALACLMAENNS</sequence>
<gene>
    <name evidence="5" type="ORF">JCM21142_52148</name>
</gene>
<keyword evidence="6" id="KW-1185">Reference proteome</keyword>
<dbReference type="EMBL" id="BAMD01000024">
    <property type="protein sequence ID" value="GAF03472.1"/>
    <property type="molecule type" value="Genomic_DNA"/>
</dbReference>
<dbReference type="SUPFAM" id="SSF53659">
    <property type="entry name" value="Isocitrate/Isopropylmalate dehydrogenase-like"/>
    <property type="match status" value="1"/>
</dbReference>
<reference evidence="5 6" key="1">
    <citation type="journal article" date="2014" name="Genome Announc.">
        <title>Draft Genome Sequence of Cytophaga fermentans JCM 21142T, a Facultative Anaerobe Isolated from Marine Mud.</title>
        <authorList>
            <person name="Starns D."/>
            <person name="Oshima K."/>
            <person name="Suda W."/>
            <person name="Iino T."/>
            <person name="Yuki M."/>
            <person name="Inoue J."/>
            <person name="Kitamura K."/>
            <person name="Iida T."/>
            <person name="Darby A."/>
            <person name="Hattori M."/>
            <person name="Ohkuma M."/>
        </authorList>
    </citation>
    <scope>NUCLEOTIDE SEQUENCE [LARGE SCALE GENOMIC DNA]</scope>
    <source>
        <strain evidence="5 6">JCM 21142</strain>
    </source>
</reference>
<dbReference type="AlphaFoldDB" id="W7Y5P4"/>
<accession>W7Y5P4</accession>
<dbReference type="Pfam" id="PF01515">
    <property type="entry name" value="PTA_PTB"/>
    <property type="match status" value="1"/>
</dbReference>
<evidence type="ECO:0000256" key="3">
    <source>
        <dbReference type="ARBA" id="ARBA00023315"/>
    </source>
</evidence>
<evidence type="ECO:0000256" key="2">
    <source>
        <dbReference type="ARBA" id="ARBA00022679"/>
    </source>
</evidence>
<dbReference type="Proteomes" id="UP000019402">
    <property type="component" value="Unassembled WGS sequence"/>
</dbReference>